<organism evidence="1 2">
    <name type="scientific">Holothuria leucospilota</name>
    <name type="common">Black long sea cucumber</name>
    <name type="synonym">Mertensiothuria leucospilota</name>
    <dbReference type="NCBI Taxonomy" id="206669"/>
    <lineage>
        <taxon>Eukaryota</taxon>
        <taxon>Metazoa</taxon>
        <taxon>Echinodermata</taxon>
        <taxon>Eleutherozoa</taxon>
        <taxon>Echinozoa</taxon>
        <taxon>Holothuroidea</taxon>
        <taxon>Aspidochirotacea</taxon>
        <taxon>Aspidochirotida</taxon>
        <taxon>Holothuriidae</taxon>
        <taxon>Holothuria</taxon>
    </lineage>
</organism>
<dbReference type="EMBL" id="JAIZAY010000008">
    <property type="protein sequence ID" value="KAJ8037779.1"/>
    <property type="molecule type" value="Genomic_DNA"/>
</dbReference>
<evidence type="ECO:0000313" key="1">
    <source>
        <dbReference type="EMBL" id="KAJ8037779.1"/>
    </source>
</evidence>
<proteinExistence type="predicted"/>
<sequence length="105" mass="11607">MWLAYGIGVEAMYGLREESLAESRCSSDGHLEPYARPVIANEIMKGVNGIPHYTGELFTQGLLIQAVESGKIFDEVEPGSYQVLQVSTKTFQGYFARFSSLPPET</sequence>
<protein>
    <submittedName>
        <fullName evidence="1">Uncharacterized protein</fullName>
    </submittedName>
</protein>
<gene>
    <name evidence="1" type="ORF">HOLleu_18678</name>
</gene>
<keyword evidence="2" id="KW-1185">Reference proteome</keyword>
<comment type="caution">
    <text evidence="1">The sequence shown here is derived from an EMBL/GenBank/DDBJ whole genome shotgun (WGS) entry which is preliminary data.</text>
</comment>
<accession>A0A9Q1C429</accession>
<dbReference type="Proteomes" id="UP001152320">
    <property type="component" value="Chromosome 8"/>
</dbReference>
<name>A0A9Q1C429_HOLLE</name>
<evidence type="ECO:0000313" key="2">
    <source>
        <dbReference type="Proteomes" id="UP001152320"/>
    </source>
</evidence>
<reference evidence="1" key="1">
    <citation type="submission" date="2021-10" db="EMBL/GenBank/DDBJ databases">
        <title>Tropical sea cucumber genome reveals ecological adaptation and Cuvierian tubules defense mechanism.</title>
        <authorList>
            <person name="Chen T."/>
        </authorList>
    </citation>
    <scope>NUCLEOTIDE SEQUENCE</scope>
    <source>
        <strain evidence="1">Nanhai2018</strain>
        <tissue evidence="1">Muscle</tissue>
    </source>
</reference>
<dbReference type="AlphaFoldDB" id="A0A9Q1C429"/>